<evidence type="ECO:0000313" key="2">
    <source>
        <dbReference type="EMBL" id="KIM99557.1"/>
    </source>
</evidence>
<protein>
    <submittedName>
        <fullName evidence="2">Uncharacterized protein</fullName>
    </submittedName>
</protein>
<dbReference type="Proteomes" id="UP000054321">
    <property type="component" value="Unassembled WGS sequence"/>
</dbReference>
<evidence type="ECO:0000256" key="1">
    <source>
        <dbReference type="SAM" id="Phobius"/>
    </source>
</evidence>
<keyword evidence="1" id="KW-0472">Membrane</keyword>
<evidence type="ECO:0000313" key="3">
    <source>
        <dbReference type="Proteomes" id="UP000054321"/>
    </source>
</evidence>
<dbReference type="HOGENOM" id="CLU_2427625_0_0_1"/>
<accession>A0A0C3DC96</accession>
<keyword evidence="1" id="KW-1133">Transmembrane helix</keyword>
<dbReference type="EMBL" id="KN832878">
    <property type="protein sequence ID" value="KIM99557.1"/>
    <property type="molecule type" value="Genomic_DNA"/>
</dbReference>
<proteinExistence type="predicted"/>
<name>A0A0C3DC96_OIDMZ</name>
<organism evidence="2 3">
    <name type="scientific">Oidiodendron maius (strain Zn)</name>
    <dbReference type="NCBI Taxonomy" id="913774"/>
    <lineage>
        <taxon>Eukaryota</taxon>
        <taxon>Fungi</taxon>
        <taxon>Dikarya</taxon>
        <taxon>Ascomycota</taxon>
        <taxon>Pezizomycotina</taxon>
        <taxon>Leotiomycetes</taxon>
        <taxon>Leotiomycetes incertae sedis</taxon>
        <taxon>Myxotrichaceae</taxon>
        <taxon>Oidiodendron</taxon>
    </lineage>
</organism>
<keyword evidence="1" id="KW-0812">Transmembrane</keyword>
<dbReference type="STRING" id="913774.A0A0C3DC96"/>
<sequence>MASNLSDVYSVTSFGPTVSPEFDFTPLFEDIFLSIVPSIFLLLSVPFRVFYLHRKPRKVSWSALHDHKLVCGFPFHLLSKSACQLPPSVII</sequence>
<reference evidence="2 3" key="1">
    <citation type="submission" date="2014-04" db="EMBL/GenBank/DDBJ databases">
        <authorList>
            <consortium name="DOE Joint Genome Institute"/>
            <person name="Kuo A."/>
            <person name="Martino E."/>
            <person name="Perotto S."/>
            <person name="Kohler A."/>
            <person name="Nagy L.G."/>
            <person name="Floudas D."/>
            <person name="Copeland A."/>
            <person name="Barry K.W."/>
            <person name="Cichocki N."/>
            <person name="Veneault-Fourrey C."/>
            <person name="LaButti K."/>
            <person name="Lindquist E.A."/>
            <person name="Lipzen A."/>
            <person name="Lundell T."/>
            <person name="Morin E."/>
            <person name="Murat C."/>
            <person name="Sun H."/>
            <person name="Tunlid A."/>
            <person name="Henrissat B."/>
            <person name="Grigoriev I.V."/>
            <person name="Hibbett D.S."/>
            <person name="Martin F."/>
            <person name="Nordberg H.P."/>
            <person name="Cantor M.N."/>
            <person name="Hua S.X."/>
        </authorList>
    </citation>
    <scope>NUCLEOTIDE SEQUENCE [LARGE SCALE GENOMIC DNA]</scope>
    <source>
        <strain evidence="2 3">Zn</strain>
    </source>
</reference>
<dbReference type="AlphaFoldDB" id="A0A0C3DC96"/>
<dbReference type="OrthoDB" id="6500128at2759"/>
<gene>
    <name evidence="2" type="ORF">OIDMADRAFT_19686</name>
</gene>
<feature type="transmembrane region" description="Helical" evidence="1">
    <location>
        <begin position="31"/>
        <end position="51"/>
    </location>
</feature>
<reference evidence="3" key="2">
    <citation type="submission" date="2015-01" db="EMBL/GenBank/DDBJ databases">
        <title>Evolutionary Origins and Diversification of the Mycorrhizal Mutualists.</title>
        <authorList>
            <consortium name="DOE Joint Genome Institute"/>
            <consortium name="Mycorrhizal Genomics Consortium"/>
            <person name="Kohler A."/>
            <person name="Kuo A."/>
            <person name="Nagy L.G."/>
            <person name="Floudas D."/>
            <person name="Copeland A."/>
            <person name="Barry K.W."/>
            <person name="Cichocki N."/>
            <person name="Veneault-Fourrey C."/>
            <person name="LaButti K."/>
            <person name="Lindquist E.A."/>
            <person name="Lipzen A."/>
            <person name="Lundell T."/>
            <person name="Morin E."/>
            <person name="Murat C."/>
            <person name="Riley R."/>
            <person name="Ohm R."/>
            <person name="Sun H."/>
            <person name="Tunlid A."/>
            <person name="Henrissat B."/>
            <person name="Grigoriev I.V."/>
            <person name="Hibbett D.S."/>
            <person name="Martin F."/>
        </authorList>
    </citation>
    <scope>NUCLEOTIDE SEQUENCE [LARGE SCALE GENOMIC DNA]</scope>
    <source>
        <strain evidence="3">Zn</strain>
    </source>
</reference>
<dbReference type="InParanoid" id="A0A0C3DC96"/>
<keyword evidence="3" id="KW-1185">Reference proteome</keyword>